<dbReference type="Proteomes" id="UP000178602">
    <property type="component" value="Unassembled WGS sequence"/>
</dbReference>
<organism evidence="3 4">
    <name type="scientific">candidate division WOR-1 bacterium RIFOXYC12_FULL_54_18</name>
    <dbReference type="NCBI Taxonomy" id="1802584"/>
    <lineage>
        <taxon>Bacteria</taxon>
        <taxon>Bacillati</taxon>
        <taxon>Saganbacteria</taxon>
    </lineage>
</organism>
<dbReference type="SUPFAM" id="SSF47413">
    <property type="entry name" value="lambda repressor-like DNA-binding domains"/>
    <property type="match status" value="1"/>
</dbReference>
<reference evidence="3 4" key="1">
    <citation type="journal article" date="2016" name="Nat. Commun.">
        <title>Thousands of microbial genomes shed light on interconnected biogeochemical processes in an aquifer system.</title>
        <authorList>
            <person name="Anantharaman K."/>
            <person name="Brown C.T."/>
            <person name="Hug L.A."/>
            <person name="Sharon I."/>
            <person name="Castelle C.J."/>
            <person name="Probst A.J."/>
            <person name="Thomas B.C."/>
            <person name="Singh A."/>
            <person name="Wilkins M.J."/>
            <person name="Karaoz U."/>
            <person name="Brodie E.L."/>
            <person name="Williams K.H."/>
            <person name="Hubbard S.S."/>
            <person name="Banfield J.F."/>
        </authorList>
    </citation>
    <scope>NUCLEOTIDE SEQUENCE [LARGE SCALE GENOMIC DNA]</scope>
</reference>
<protein>
    <recommendedName>
        <fullName evidence="2">HTH cro/C1-type domain-containing protein</fullName>
    </recommendedName>
</protein>
<accession>A0A1F4T5A9</accession>
<dbReference type="Gene3D" id="1.10.260.40">
    <property type="entry name" value="lambda repressor-like DNA-binding domains"/>
    <property type="match status" value="1"/>
</dbReference>
<gene>
    <name evidence="3" type="ORF">A3K49_01770</name>
</gene>
<evidence type="ECO:0000256" key="1">
    <source>
        <dbReference type="ARBA" id="ARBA00023125"/>
    </source>
</evidence>
<keyword evidence="1" id="KW-0238">DNA-binding</keyword>
<evidence type="ECO:0000259" key="2">
    <source>
        <dbReference type="PROSITE" id="PS50943"/>
    </source>
</evidence>
<dbReference type="Pfam" id="PF01381">
    <property type="entry name" value="HTH_3"/>
    <property type="match status" value="1"/>
</dbReference>
<dbReference type="AlphaFoldDB" id="A0A1F4T5A9"/>
<evidence type="ECO:0000313" key="3">
    <source>
        <dbReference type="EMBL" id="OGC27727.1"/>
    </source>
</evidence>
<comment type="caution">
    <text evidence="3">The sequence shown here is derived from an EMBL/GenBank/DDBJ whole genome shotgun (WGS) entry which is preliminary data.</text>
</comment>
<dbReference type="CDD" id="cd00093">
    <property type="entry name" value="HTH_XRE"/>
    <property type="match status" value="1"/>
</dbReference>
<evidence type="ECO:0000313" key="4">
    <source>
        <dbReference type="Proteomes" id="UP000178602"/>
    </source>
</evidence>
<dbReference type="EMBL" id="MEUG01000001">
    <property type="protein sequence ID" value="OGC27727.1"/>
    <property type="molecule type" value="Genomic_DNA"/>
</dbReference>
<dbReference type="InterPro" id="IPR010982">
    <property type="entry name" value="Lambda_DNA-bd_dom_sf"/>
</dbReference>
<dbReference type="PROSITE" id="PS50943">
    <property type="entry name" value="HTH_CROC1"/>
    <property type="match status" value="1"/>
</dbReference>
<dbReference type="PANTHER" id="PTHR46797:SF1">
    <property type="entry name" value="METHYLPHOSPHONATE SYNTHASE"/>
    <property type="match status" value="1"/>
</dbReference>
<dbReference type="GO" id="GO:0005829">
    <property type="term" value="C:cytosol"/>
    <property type="evidence" value="ECO:0007669"/>
    <property type="project" value="TreeGrafter"/>
</dbReference>
<dbReference type="GO" id="GO:0003700">
    <property type="term" value="F:DNA-binding transcription factor activity"/>
    <property type="evidence" value="ECO:0007669"/>
    <property type="project" value="TreeGrafter"/>
</dbReference>
<name>A0A1F4T5A9_UNCSA</name>
<feature type="domain" description="HTH cro/C1-type" evidence="2">
    <location>
        <begin position="88"/>
        <end position="139"/>
    </location>
</feature>
<dbReference type="InterPro" id="IPR050807">
    <property type="entry name" value="TransReg_Diox_bact_type"/>
</dbReference>
<dbReference type="GO" id="GO:0003677">
    <property type="term" value="F:DNA binding"/>
    <property type="evidence" value="ECO:0007669"/>
    <property type="project" value="UniProtKB-KW"/>
</dbReference>
<dbReference type="InterPro" id="IPR001387">
    <property type="entry name" value="Cro/C1-type_HTH"/>
</dbReference>
<dbReference type="PANTHER" id="PTHR46797">
    <property type="entry name" value="HTH-TYPE TRANSCRIPTIONAL REGULATOR"/>
    <property type="match status" value="1"/>
</dbReference>
<dbReference type="SMART" id="SM00530">
    <property type="entry name" value="HTH_XRE"/>
    <property type="match status" value="1"/>
</dbReference>
<proteinExistence type="predicted"/>
<sequence length="206" mass="23380">MLIKNNMISYLTNNMPNIAHISYFLTSNMQYIAYCIDTNITYMLYLPVLLVINGGGNLKDLNDLKLKQVSIAVNEGRPIPVEKLGQWIRDVREALGMTQKQLSKRLHLAQSSLSRIEENAKSCTINTLAKIATGLQCEFMGVLISKDGLENIIKLRAEIKAKEILKQTFANMAMEKQMPDNNAYIYQLKKLTEELTNNPGPNLWEE</sequence>